<dbReference type="InterPro" id="IPR041490">
    <property type="entry name" value="KstR2_TetR_C"/>
</dbReference>
<dbReference type="InterPro" id="IPR001647">
    <property type="entry name" value="HTH_TetR"/>
</dbReference>
<dbReference type="SUPFAM" id="SSF46689">
    <property type="entry name" value="Homeodomain-like"/>
    <property type="match status" value="1"/>
</dbReference>
<accession>A0ABW4P5Z6</accession>
<dbReference type="Gene3D" id="1.10.10.60">
    <property type="entry name" value="Homeodomain-like"/>
    <property type="match status" value="1"/>
</dbReference>
<evidence type="ECO:0000313" key="8">
    <source>
        <dbReference type="Proteomes" id="UP001597286"/>
    </source>
</evidence>
<dbReference type="InterPro" id="IPR023772">
    <property type="entry name" value="DNA-bd_HTH_TetR-type_CS"/>
</dbReference>
<keyword evidence="4" id="KW-0804">Transcription</keyword>
<keyword evidence="1" id="KW-0678">Repressor</keyword>
<dbReference type="Gene3D" id="1.10.357.10">
    <property type="entry name" value="Tetracycline Repressor, domain 2"/>
    <property type="match status" value="1"/>
</dbReference>
<dbReference type="PROSITE" id="PS50977">
    <property type="entry name" value="HTH_TETR_2"/>
    <property type="match status" value="1"/>
</dbReference>
<feature type="domain" description="HTH tetR-type" evidence="6">
    <location>
        <begin position="15"/>
        <end position="75"/>
    </location>
</feature>
<dbReference type="Proteomes" id="UP001597286">
    <property type="component" value="Unassembled WGS sequence"/>
</dbReference>
<evidence type="ECO:0000256" key="4">
    <source>
        <dbReference type="ARBA" id="ARBA00023163"/>
    </source>
</evidence>
<dbReference type="PANTHER" id="PTHR30055:SF175">
    <property type="entry name" value="HTH-TYPE TRANSCRIPTIONAL REPRESSOR KSTR2"/>
    <property type="match status" value="1"/>
</dbReference>
<dbReference type="InterPro" id="IPR036271">
    <property type="entry name" value="Tet_transcr_reg_TetR-rel_C_sf"/>
</dbReference>
<organism evidence="7 8">
    <name type="scientific">Rhodococcus gannanensis</name>
    <dbReference type="NCBI Taxonomy" id="1960308"/>
    <lineage>
        <taxon>Bacteria</taxon>
        <taxon>Bacillati</taxon>
        <taxon>Actinomycetota</taxon>
        <taxon>Actinomycetes</taxon>
        <taxon>Mycobacteriales</taxon>
        <taxon>Nocardiaceae</taxon>
        <taxon>Rhodococcus</taxon>
    </lineage>
</organism>
<reference evidence="8" key="1">
    <citation type="journal article" date="2019" name="Int. J. Syst. Evol. Microbiol.">
        <title>The Global Catalogue of Microorganisms (GCM) 10K type strain sequencing project: providing services to taxonomists for standard genome sequencing and annotation.</title>
        <authorList>
            <consortium name="The Broad Institute Genomics Platform"/>
            <consortium name="The Broad Institute Genome Sequencing Center for Infectious Disease"/>
            <person name="Wu L."/>
            <person name="Ma J."/>
        </authorList>
    </citation>
    <scope>NUCLEOTIDE SEQUENCE [LARGE SCALE GENOMIC DNA]</scope>
    <source>
        <strain evidence="8">DT72</strain>
    </source>
</reference>
<evidence type="ECO:0000259" key="6">
    <source>
        <dbReference type="PROSITE" id="PS50977"/>
    </source>
</evidence>
<keyword evidence="3 5" id="KW-0238">DNA-binding</keyword>
<feature type="DNA-binding region" description="H-T-H motif" evidence="5">
    <location>
        <begin position="38"/>
        <end position="57"/>
    </location>
</feature>
<dbReference type="SUPFAM" id="SSF48498">
    <property type="entry name" value="Tetracyclin repressor-like, C-terminal domain"/>
    <property type="match status" value="1"/>
</dbReference>
<dbReference type="Pfam" id="PF17932">
    <property type="entry name" value="TetR_C_24"/>
    <property type="match status" value="1"/>
</dbReference>
<dbReference type="InterPro" id="IPR009057">
    <property type="entry name" value="Homeodomain-like_sf"/>
</dbReference>
<dbReference type="PROSITE" id="PS01081">
    <property type="entry name" value="HTH_TETR_1"/>
    <property type="match status" value="1"/>
</dbReference>
<evidence type="ECO:0000256" key="5">
    <source>
        <dbReference type="PROSITE-ProRule" id="PRU00335"/>
    </source>
</evidence>
<keyword evidence="8" id="KW-1185">Reference proteome</keyword>
<protein>
    <submittedName>
        <fullName evidence="7">TetR/AcrR family transcriptional regulator</fullName>
    </submittedName>
</protein>
<dbReference type="PRINTS" id="PR00455">
    <property type="entry name" value="HTHTETR"/>
</dbReference>
<dbReference type="PANTHER" id="PTHR30055">
    <property type="entry name" value="HTH-TYPE TRANSCRIPTIONAL REGULATOR RUTR"/>
    <property type="match status" value="1"/>
</dbReference>
<name>A0ABW4P5Z6_9NOCA</name>
<evidence type="ECO:0000256" key="1">
    <source>
        <dbReference type="ARBA" id="ARBA00022491"/>
    </source>
</evidence>
<dbReference type="Pfam" id="PF00440">
    <property type="entry name" value="TetR_N"/>
    <property type="match status" value="1"/>
</dbReference>
<dbReference type="InterPro" id="IPR050109">
    <property type="entry name" value="HTH-type_TetR-like_transc_reg"/>
</dbReference>
<keyword evidence="2" id="KW-0805">Transcription regulation</keyword>
<comment type="caution">
    <text evidence="7">The sequence shown here is derived from an EMBL/GenBank/DDBJ whole genome shotgun (WGS) entry which is preliminary data.</text>
</comment>
<evidence type="ECO:0000313" key="7">
    <source>
        <dbReference type="EMBL" id="MFD1813389.1"/>
    </source>
</evidence>
<proteinExistence type="predicted"/>
<dbReference type="EMBL" id="JBHUFB010000010">
    <property type="protein sequence ID" value="MFD1813389.1"/>
    <property type="molecule type" value="Genomic_DNA"/>
</dbReference>
<sequence length="215" mass="23602">MIVQSEAGTGSRSAPDRKSEILAAAAAAFAAHSIAGTSMREIGDAVGLNAGALYHYFRSKNAIVNELVTGYLSDLLTDYRSMNLDDLEPRARLKAIVDVSLATGAARPDATKVYHAEFANLRNLLDYAEARRLADSIQTIWLDAIEAGKDAGSLRKDVPSKVFHRFLRDSVWFSVYWRKPDDPYTLDELSEDCLAVFLDGMALRPTDACITTPDQ</sequence>
<evidence type="ECO:0000256" key="2">
    <source>
        <dbReference type="ARBA" id="ARBA00023015"/>
    </source>
</evidence>
<dbReference type="RefSeq" id="WP_378485852.1">
    <property type="nucleotide sequence ID" value="NZ_JBHUFB010000010.1"/>
</dbReference>
<gene>
    <name evidence="7" type="ORF">ACFSJG_14295</name>
</gene>
<evidence type="ECO:0000256" key="3">
    <source>
        <dbReference type="ARBA" id="ARBA00023125"/>
    </source>
</evidence>